<accession>A0AAD8N119</accession>
<name>A0AAD8N119_9APIA</name>
<keyword evidence="2" id="KW-0808">Transferase</keyword>
<dbReference type="EMBL" id="JAUIZM010000003">
    <property type="protein sequence ID" value="KAK1392629.1"/>
    <property type="molecule type" value="Genomic_DNA"/>
</dbReference>
<dbReference type="Proteomes" id="UP001237642">
    <property type="component" value="Unassembled WGS sequence"/>
</dbReference>
<dbReference type="GO" id="GO:0005886">
    <property type="term" value="C:plasma membrane"/>
    <property type="evidence" value="ECO:0007669"/>
    <property type="project" value="InterPro"/>
</dbReference>
<reference evidence="2" key="1">
    <citation type="submission" date="2023-02" db="EMBL/GenBank/DDBJ databases">
        <title>Genome of toxic invasive species Heracleum sosnowskyi carries increased number of genes despite the absence of recent whole-genome duplications.</title>
        <authorList>
            <person name="Schelkunov M."/>
            <person name="Shtratnikova V."/>
            <person name="Makarenko M."/>
            <person name="Klepikova A."/>
            <person name="Omelchenko D."/>
            <person name="Novikova G."/>
            <person name="Obukhova E."/>
            <person name="Bogdanov V."/>
            <person name="Penin A."/>
            <person name="Logacheva M."/>
        </authorList>
    </citation>
    <scope>NUCLEOTIDE SEQUENCE</scope>
    <source>
        <strain evidence="2">Hsosn_3</strain>
        <tissue evidence="2">Leaf</tissue>
    </source>
</reference>
<feature type="region of interest" description="Disordered" evidence="1">
    <location>
        <begin position="273"/>
        <end position="295"/>
    </location>
</feature>
<dbReference type="AlphaFoldDB" id="A0AAD8N119"/>
<protein>
    <submittedName>
        <fullName evidence="2">Membrane-associated kinase regulator 4</fullName>
    </submittedName>
</protein>
<keyword evidence="2" id="KW-0418">Kinase</keyword>
<dbReference type="PANTHER" id="PTHR33312">
    <property type="entry name" value="MEMBRANE-ASSOCIATED KINASE REGULATOR 4-RELATED"/>
    <property type="match status" value="1"/>
</dbReference>
<feature type="region of interest" description="Disordered" evidence="1">
    <location>
        <begin position="198"/>
        <end position="245"/>
    </location>
</feature>
<keyword evidence="3" id="KW-1185">Reference proteome</keyword>
<organism evidence="2 3">
    <name type="scientific">Heracleum sosnowskyi</name>
    <dbReference type="NCBI Taxonomy" id="360622"/>
    <lineage>
        <taxon>Eukaryota</taxon>
        <taxon>Viridiplantae</taxon>
        <taxon>Streptophyta</taxon>
        <taxon>Embryophyta</taxon>
        <taxon>Tracheophyta</taxon>
        <taxon>Spermatophyta</taxon>
        <taxon>Magnoliopsida</taxon>
        <taxon>eudicotyledons</taxon>
        <taxon>Gunneridae</taxon>
        <taxon>Pentapetalae</taxon>
        <taxon>asterids</taxon>
        <taxon>campanulids</taxon>
        <taxon>Apiales</taxon>
        <taxon>Apiaceae</taxon>
        <taxon>Apioideae</taxon>
        <taxon>apioid superclade</taxon>
        <taxon>Tordylieae</taxon>
        <taxon>Tordyliinae</taxon>
        <taxon>Heracleum</taxon>
    </lineage>
</organism>
<evidence type="ECO:0000256" key="1">
    <source>
        <dbReference type="SAM" id="MobiDB-lite"/>
    </source>
</evidence>
<reference evidence="2" key="2">
    <citation type="submission" date="2023-05" db="EMBL/GenBank/DDBJ databases">
        <authorList>
            <person name="Schelkunov M.I."/>
        </authorList>
    </citation>
    <scope>NUCLEOTIDE SEQUENCE</scope>
    <source>
        <strain evidence="2">Hsosn_3</strain>
        <tissue evidence="2">Leaf</tissue>
    </source>
</reference>
<gene>
    <name evidence="2" type="ORF">POM88_011685</name>
</gene>
<dbReference type="GO" id="GO:0019210">
    <property type="term" value="F:kinase inhibitor activity"/>
    <property type="evidence" value="ECO:0007669"/>
    <property type="project" value="InterPro"/>
</dbReference>
<dbReference type="InterPro" id="IPR039620">
    <property type="entry name" value="BKI1/MAKR1/3/4"/>
</dbReference>
<evidence type="ECO:0000313" key="3">
    <source>
        <dbReference type="Proteomes" id="UP001237642"/>
    </source>
</evidence>
<dbReference type="GO" id="GO:0016301">
    <property type="term" value="F:kinase activity"/>
    <property type="evidence" value="ECO:0007669"/>
    <property type="project" value="UniProtKB-KW"/>
</dbReference>
<comment type="caution">
    <text evidence="2">The sequence shown here is derived from an EMBL/GenBank/DDBJ whole genome shotgun (WGS) entry which is preliminary data.</text>
</comment>
<sequence length="295" mass="32732">MAPNHKHVEEDEDEGYIDMDLSSFSSNLFGHSVNHTSPPKDKEFEFFSNDQESEATIFPADELFYKGKLLPLHLPPRLQMLQNLLQQSPTTTTSLPQSCNVSPSESFRSTSDKQLNDHFFAELTDDKFIVVGDIPKKSWPKKKLKMIKKLLVGQNLMAYSAHLKSLFSKSSCSDDSFAKVAANKADATGNISKCKSDHLSKKAKTSNRRSGWPIRQEDPLNISHRRSFHGDIRHPSTSKRSYSPSLSSSCSSCSSSSSFSFDTNGVCGLDLRNRRSSSGSDTEGSIDAAIAHCKK</sequence>
<dbReference type="PANTHER" id="PTHR33312:SF21">
    <property type="entry name" value="MEMBRANE-ASSOCIATED KINASE REGULATOR 3-RELATED"/>
    <property type="match status" value="1"/>
</dbReference>
<evidence type="ECO:0000313" key="2">
    <source>
        <dbReference type="EMBL" id="KAK1392629.1"/>
    </source>
</evidence>
<proteinExistence type="predicted"/>